<sequence>MFDDEEPRISLLWVKDRLDPGESPDPAKSTRFDMQSDGSVVINVLDNHKLTLGADGKLTAELGSGTSLVVEENGASAKLTLGDGTKSVAVAEPLKTLYDALKTQLDLFDAHIHPTGMGPSGPPTPTISAPAFDDDIISSQMKLPETV</sequence>
<comment type="caution">
    <text evidence="1">The sequence shown here is derived from an EMBL/GenBank/DDBJ whole genome shotgun (WGS) entry which is preliminary data.</text>
</comment>
<evidence type="ECO:0000313" key="1">
    <source>
        <dbReference type="EMBL" id="KKN12123.1"/>
    </source>
</evidence>
<dbReference type="AlphaFoldDB" id="A0A0F9R3R7"/>
<accession>A0A0F9R3R7</accession>
<protein>
    <submittedName>
        <fullName evidence="1">Uncharacterized protein</fullName>
    </submittedName>
</protein>
<proteinExistence type="predicted"/>
<name>A0A0F9R3R7_9ZZZZ</name>
<gene>
    <name evidence="1" type="ORF">LCGC14_1019670</name>
</gene>
<organism evidence="1">
    <name type="scientific">marine sediment metagenome</name>
    <dbReference type="NCBI Taxonomy" id="412755"/>
    <lineage>
        <taxon>unclassified sequences</taxon>
        <taxon>metagenomes</taxon>
        <taxon>ecological metagenomes</taxon>
    </lineage>
</organism>
<reference evidence="1" key="1">
    <citation type="journal article" date="2015" name="Nature">
        <title>Complex archaea that bridge the gap between prokaryotes and eukaryotes.</title>
        <authorList>
            <person name="Spang A."/>
            <person name="Saw J.H."/>
            <person name="Jorgensen S.L."/>
            <person name="Zaremba-Niedzwiedzka K."/>
            <person name="Martijn J."/>
            <person name="Lind A.E."/>
            <person name="van Eijk R."/>
            <person name="Schleper C."/>
            <person name="Guy L."/>
            <person name="Ettema T.J."/>
        </authorList>
    </citation>
    <scope>NUCLEOTIDE SEQUENCE</scope>
</reference>
<dbReference type="EMBL" id="LAZR01004065">
    <property type="protein sequence ID" value="KKN12123.1"/>
    <property type="molecule type" value="Genomic_DNA"/>
</dbReference>